<evidence type="ECO:0000313" key="2">
    <source>
        <dbReference type="EMBL" id="TWT32065.1"/>
    </source>
</evidence>
<feature type="domain" description="Integrase catalytic" evidence="1">
    <location>
        <begin position="2"/>
        <end position="53"/>
    </location>
</feature>
<dbReference type="EMBL" id="SJPF01000004">
    <property type="protein sequence ID" value="TWT32065.1"/>
    <property type="molecule type" value="Genomic_DNA"/>
</dbReference>
<dbReference type="Proteomes" id="UP000318878">
    <property type="component" value="Unassembled WGS sequence"/>
</dbReference>
<dbReference type="InterPro" id="IPR001584">
    <property type="entry name" value="Integrase_cat-core"/>
</dbReference>
<gene>
    <name evidence="2" type="ORF">Enr8_39910</name>
</gene>
<dbReference type="GO" id="GO:0015074">
    <property type="term" value="P:DNA integration"/>
    <property type="evidence" value="ECO:0007669"/>
    <property type="project" value="InterPro"/>
</dbReference>
<reference evidence="2 3" key="1">
    <citation type="submission" date="2019-02" db="EMBL/GenBank/DDBJ databases">
        <title>Deep-cultivation of Planctomycetes and their phenomic and genomic characterization uncovers novel biology.</title>
        <authorList>
            <person name="Wiegand S."/>
            <person name="Jogler M."/>
            <person name="Boedeker C."/>
            <person name="Pinto D."/>
            <person name="Vollmers J."/>
            <person name="Rivas-Marin E."/>
            <person name="Kohn T."/>
            <person name="Peeters S.H."/>
            <person name="Heuer A."/>
            <person name="Rast P."/>
            <person name="Oberbeckmann S."/>
            <person name="Bunk B."/>
            <person name="Jeske O."/>
            <person name="Meyerdierks A."/>
            <person name="Storesund J.E."/>
            <person name="Kallscheuer N."/>
            <person name="Luecker S."/>
            <person name="Lage O.M."/>
            <person name="Pohl T."/>
            <person name="Merkel B.J."/>
            <person name="Hornburger P."/>
            <person name="Mueller R.-W."/>
            <person name="Bruemmer F."/>
            <person name="Labrenz M."/>
            <person name="Spormann A.M."/>
            <person name="Op Den Camp H."/>
            <person name="Overmann J."/>
            <person name="Amann R."/>
            <person name="Jetten M.S.M."/>
            <person name="Mascher T."/>
            <person name="Medema M.H."/>
            <person name="Devos D.P."/>
            <person name="Kaster A.-K."/>
            <person name="Ovreas L."/>
            <person name="Rohde M."/>
            <person name="Galperin M.Y."/>
            <person name="Jogler C."/>
        </authorList>
    </citation>
    <scope>NUCLEOTIDE SEQUENCE [LARGE SCALE GENOMIC DNA]</scope>
    <source>
        <strain evidence="2 3">Enr8</strain>
    </source>
</reference>
<protein>
    <recommendedName>
        <fullName evidence="1">Integrase catalytic domain-containing protein</fullName>
    </recommendedName>
</protein>
<name>A0A5C5V2Z1_9BACT</name>
<accession>A0A5C5V2Z1</accession>
<dbReference type="PANTHER" id="PTHR46889:SF7">
    <property type="entry name" value="TRANSPOSASE FOR INSERTION SEQUENCE ELEMENT IS904"/>
    <property type="match status" value="1"/>
</dbReference>
<comment type="caution">
    <text evidence="2">The sequence shown here is derived from an EMBL/GenBank/DDBJ whole genome shotgun (WGS) entry which is preliminary data.</text>
</comment>
<evidence type="ECO:0000259" key="1">
    <source>
        <dbReference type="Pfam" id="PF13683"/>
    </source>
</evidence>
<organism evidence="2 3">
    <name type="scientific">Blastopirellula retiformator</name>
    <dbReference type="NCBI Taxonomy" id="2527970"/>
    <lineage>
        <taxon>Bacteria</taxon>
        <taxon>Pseudomonadati</taxon>
        <taxon>Planctomycetota</taxon>
        <taxon>Planctomycetia</taxon>
        <taxon>Pirellulales</taxon>
        <taxon>Pirellulaceae</taxon>
        <taxon>Blastopirellula</taxon>
    </lineage>
</organism>
<proteinExistence type="predicted"/>
<sequence>MSRAADCYDNAFMESCFGTIMTELEMTEYEDVGVGARELVEYFRYYNCDRKHSRTATESTPASATKRQ</sequence>
<evidence type="ECO:0000313" key="3">
    <source>
        <dbReference type="Proteomes" id="UP000318878"/>
    </source>
</evidence>
<dbReference type="AlphaFoldDB" id="A0A5C5V2Z1"/>
<dbReference type="PANTHER" id="PTHR46889">
    <property type="entry name" value="TRANSPOSASE INSF FOR INSERTION SEQUENCE IS3B-RELATED"/>
    <property type="match status" value="1"/>
</dbReference>
<dbReference type="Pfam" id="PF13683">
    <property type="entry name" value="rve_3"/>
    <property type="match status" value="1"/>
</dbReference>
<dbReference type="InterPro" id="IPR050900">
    <property type="entry name" value="Transposase_IS3/IS150/IS904"/>
</dbReference>
<keyword evidence="3" id="KW-1185">Reference proteome</keyword>